<sequence>MKVVEISDSDGKEDEKKKKKDDEDDDDDGAVVMELDSTSDHNYDDDGDDEDGQRADKHQDPVVFFNSASSQELQEILRIPGQKAEVIMACRPYADIDHLYAMLTKARGVSAQLVTRYEELMEGYEAVDKLIAHCENEARRVVPPTLSKRLFESMAATKQPAGLAPGFRLKGYQIAGVQWLLSLYSNKLKGGILADEMGLGKTAQVIAFVSELKDTLHEPGPHLIIVPSSTLDNWSREFDKFCPGLRVINYYGTQAERAELRDDILELRDTDDAYHAVISTYSVATSDKYDRVFMRKMQFKTMILDEGHLVKNFASDRYIRIMQINVSFRLLLTGTPLQNNLQELLSILTFVLPLNKHHDLDAMRAVFQPAHVREVDGQGKRKASKYAILSNHRMELAKRMLDPFILRRRKCQVLSDLPKKIRRQVLCPMTPLQRRVYAQIDRQSRDECRQGAVAGSGTVQSNAIIQLRKAACHPMLFRTLYTDDILAKMATELLKALMETRNEQYLRLDGSTKVDLRQDMLDTFARDPSISVFLLSTKAGGFGLNITSANVVILYDPDFNPHNDRQAEDRAHRVGQTKDVLVYGLISRESIELRNQ</sequence>
<dbReference type="Pfam" id="PF00176">
    <property type="entry name" value="SNF2-rel_dom"/>
    <property type="match status" value="1"/>
</dbReference>
<feature type="region of interest" description="Disordered" evidence="4">
    <location>
        <begin position="1"/>
        <end position="56"/>
    </location>
</feature>
<dbReference type="GO" id="GO:0005524">
    <property type="term" value="F:ATP binding"/>
    <property type="evidence" value="ECO:0007669"/>
    <property type="project" value="InterPro"/>
</dbReference>
<dbReference type="PROSITE" id="PS51194">
    <property type="entry name" value="HELICASE_CTER"/>
    <property type="match status" value="1"/>
</dbReference>
<evidence type="ECO:0000256" key="2">
    <source>
        <dbReference type="ARBA" id="ARBA00022801"/>
    </source>
</evidence>
<dbReference type="SMART" id="SM00490">
    <property type="entry name" value="HELICc"/>
    <property type="match status" value="1"/>
</dbReference>
<evidence type="ECO:0000259" key="5">
    <source>
        <dbReference type="PROSITE" id="PS51192"/>
    </source>
</evidence>
<dbReference type="Gene3D" id="3.40.50.10810">
    <property type="entry name" value="Tandem AAA-ATPase domain"/>
    <property type="match status" value="1"/>
</dbReference>
<dbReference type="SMART" id="SM00487">
    <property type="entry name" value="DEXDc"/>
    <property type="match status" value="1"/>
</dbReference>
<name>A0A4P9Z222_9FUNG</name>
<keyword evidence="3" id="KW-0067">ATP-binding</keyword>
<feature type="domain" description="Helicase C-terminal" evidence="6">
    <location>
        <begin position="466"/>
        <end position="596"/>
    </location>
</feature>
<dbReference type="PROSITE" id="PS51192">
    <property type="entry name" value="HELICASE_ATP_BIND_1"/>
    <property type="match status" value="1"/>
</dbReference>
<dbReference type="InterPro" id="IPR049730">
    <property type="entry name" value="SNF2/RAD54-like_C"/>
</dbReference>
<organism evidence="7 8">
    <name type="scientific">Syncephalis pseudoplumigaleata</name>
    <dbReference type="NCBI Taxonomy" id="1712513"/>
    <lineage>
        <taxon>Eukaryota</taxon>
        <taxon>Fungi</taxon>
        <taxon>Fungi incertae sedis</taxon>
        <taxon>Zoopagomycota</taxon>
        <taxon>Zoopagomycotina</taxon>
        <taxon>Zoopagomycetes</taxon>
        <taxon>Zoopagales</taxon>
        <taxon>Piptocephalidaceae</taxon>
        <taxon>Syncephalis</taxon>
    </lineage>
</organism>
<dbReference type="GO" id="GO:0016787">
    <property type="term" value="F:hydrolase activity"/>
    <property type="evidence" value="ECO:0007669"/>
    <property type="project" value="UniProtKB-KW"/>
</dbReference>
<keyword evidence="1" id="KW-0547">Nucleotide-binding</keyword>
<dbReference type="PANTHER" id="PTHR10799">
    <property type="entry name" value="SNF2/RAD54 HELICASE FAMILY"/>
    <property type="match status" value="1"/>
</dbReference>
<dbReference type="InterPro" id="IPR027417">
    <property type="entry name" value="P-loop_NTPase"/>
</dbReference>
<dbReference type="CDD" id="cd18793">
    <property type="entry name" value="SF2_C_SNF"/>
    <property type="match status" value="1"/>
</dbReference>
<protein>
    <submittedName>
        <fullName evidence="7">SNF2 family N-terminal domain-containing protein</fullName>
    </submittedName>
</protein>
<reference evidence="8" key="1">
    <citation type="journal article" date="2018" name="Nat. Microbiol.">
        <title>Leveraging single-cell genomics to expand the fungal tree of life.</title>
        <authorList>
            <person name="Ahrendt S.R."/>
            <person name="Quandt C.A."/>
            <person name="Ciobanu D."/>
            <person name="Clum A."/>
            <person name="Salamov A."/>
            <person name="Andreopoulos B."/>
            <person name="Cheng J.F."/>
            <person name="Woyke T."/>
            <person name="Pelin A."/>
            <person name="Henrissat B."/>
            <person name="Reynolds N.K."/>
            <person name="Benny G.L."/>
            <person name="Smith M.E."/>
            <person name="James T.Y."/>
            <person name="Grigoriev I.V."/>
        </authorList>
    </citation>
    <scope>NUCLEOTIDE SEQUENCE [LARGE SCALE GENOMIC DNA]</scope>
    <source>
        <strain evidence="8">Benny S71-1</strain>
    </source>
</reference>
<dbReference type="SUPFAM" id="SSF52540">
    <property type="entry name" value="P-loop containing nucleoside triphosphate hydrolases"/>
    <property type="match status" value="2"/>
</dbReference>
<dbReference type="InterPro" id="IPR038718">
    <property type="entry name" value="SNF2-like_sf"/>
</dbReference>
<evidence type="ECO:0000256" key="3">
    <source>
        <dbReference type="ARBA" id="ARBA00022840"/>
    </source>
</evidence>
<dbReference type="InterPro" id="IPR000330">
    <property type="entry name" value="SNF2_N"/>
</dbReference>
<dbReference type="Gene3D" id="3.40.50.300">
    <property type="entry name" value="P-loop containing nucleotide triphosphate hydrolases"/>
    <property type="match status" value="2"/>
</dbReference>
<dbReference type="Pfam" id="PF00271">
    <property type="entry name" value="Helicase_C"/>
    <property type="match status" value="1"/>
</dbReference>
<dbReference type="OrthoDB" id="448448at2759"/>
<evidence type="ECO:0000313" key="7">
    <source>
        <dbReference type="EMBL" id="RKP25490.1"/>
    </source>
</evidence>
<dbReference type="InterPro" id="IPR001650">
    <property type="entry name" value="Helicase_C-like"/>
</dbReference>
<evidence type="ECO:0000256" key="1">
    <source>
        <dbReference type="ARBA" id="ARBA00022741"/>
    </source>
</evidence>
<dbReference type="InterPro" id="IPR014001">
    <property type="entry name" value="Helicase_ATP-bd"/>
</dbReference>
<evidence type="ECO:0000259" key="6">
    <source>
        <dbReference type="PROSITE" id="PS51194"/>
    </source>
</evidence>
<feature type="domain" description="Helicase ATP-binding" evidence="5">
    <location>
        <begin position="182"/>
        <end position="354"/>
    </location>
</feature>
<evidence type="ECO:0000313" key="8">
    <source>
        <dbReference type="Proteomes" id="UP000278143"/>
    </source>
</evidence>
<gene>
    <name evidence="7" type="ORF">SYNPS1DRAFT_22552</name>
</gene>
<evidence type="ECO:0000256" key="4">
    <source>
        <dbReference type="SAM" id="MobiDB-lite"/>
    </source>
</evidence>
<accession>A0A4P9Z222</accession>
<dbReference type="AlphaFoldDB" id="A0A4P9Z222"/>
<proteinExistence type="predicted"/>
<keyword evidence="8" id="KW-1185">Reference proteome</keyword>
<dbReference type="Proteomes" id="UP000278143">
    <property type="component" value="Unassembled WGS sequence"/>
</dbReference>
<keyword evidence="2" id="KW-0378">Hydrolase</keyword>
<dbReference type="EMBL" id="KZ989728">
    <property type="protein sequence ID" value="RKP25490.1"/>
    <property type="molecule type" value="Genomic_DNA"/>
</dbReference>